<dbReference type="SUPFAM" id="SSF57701">
    <property type="entry name" value="Zn2/Cys6 DNA-binding domain"/>
    <property type="match status" value="1"/>
</dbReference>
<organism evidence="4 5">
    <name type="scientific">Ambispora gerdemannii</name>
    <dbReference type="NCBI Taxonomy" id="144530"/>
    <lineage>
        <taxon>Eukaryota</taxon>
        <taxon>Fungi</taxon>
        <taxon>Fungi incertae sedis</taxon>
        <taxon>Mucoromycota</taxon>
        <taxon>Glomeromycotina</taxon>
        <taxon>Glomeromycetes</taxon>
        <taxon>Archaeosporales</taxon>
        <taxon>Ambisporaceae</taxon>
        <taxon>Ambispora</taxon>
    </lineage>
</organism>
<dbReference type="Pfam" id="PF00172">
    <property type="entry name" value="Zn_clus"/>
    <property type="match status" value="1"/>
</dbReference>
<evidence type="ECO:0000313" key="4">
    <source>
        <dbReference type="EMBL" id="CAG8573180.1"/>
    </source>
</evidence>
<keyword evidence="5" id="KW-1185">Reference proteome</keyword>
<accession>A0A9N9BMJ9</accession>
<sequence length="534" mass="60500">MYFAPTSEIVSINNNIHEPQSQVLTNNNEDITPPADSTFIQPTQPNQHFHNFTTQQSPQSTISSPNIHLVNNPNINRLFVPSPPLSPMNTSALGNPNRSCSSCKKRKVKCDRKTPSCSACIKSKNRCLYTSYSPPFLNQSSPSSLSSPTFSQLQENDQYSQHHVELIKSENDLENEHFNLYNEEIMEDRSEELALIKSLHEKVEQVENAGRQRYEHIQKIFNSGNSSHHGSLSHPNNYSPYPLPQHSRSLHRQRISTTPKVSIKESNFFVPYKKANIIFNYNPRAIKSLLGPGIAPILNATTIPTALNSIRDVCQQNDVNMQNGNLNFPIETGFKNFQHLQNWIQDRFQAIVNESSFGNLNQGKINEAGVEKLELRPIVKESLIENGNGSVGLSVDSQIFEIIFYRRRQKAKEKEKDDLPMVIKSEPIISDGKEISINRVDQNYNQVKDSNSKNTDHNIEGKVNAFLSTNDDAYLEKIYTVMRIFVSGIPWIRENVNSRDSFGNRIGVSCGGGEWSDGVFENVVVELFDDQFEQ</sequence>
<dbReference type="InterPro" id="IPR001138">
    <property type="entry name" value="Zn2Cys6_DnaBD"/>
</dbReference>
<dbReference type="InterPro" id="IPR050613">
    <property type="entry name" value="Sec_Metabolite_Reg"/>
</dbReference>
<dbReference type="PROSITE" id="PS00463">
    <property type="entry name" value="ZN2_CY6_FUNGAL_1"/>
    <property type="match status" value="1"/>
</dbReference>
<keyword evidence="2" id="KW-0539">Nucleus</keyword>
<dbReference type="PROSITE" id="PS50048">
    <property type="entry name" value="ZN2_CY6_FUNGAL_2"/>
    <property type="match status" value="1"/>
</dbReference>
<gene>
    <name evidence="4" type="ORF">AGERDE_LOCUS7742</name>
</gene>
<dbReference type="GO" id="GO:0008270">
    <property type="term" value="F:zinc ion binding"/>
    <property type="evidence" value="ECO:0007669"/>
    <property type="project" value="InterPro"/>
</dbReference>
<dbReference type="GO" id="GO:0000981">
    <property type="term" value="F:DNA-binding transcription factor activity, RNA polymerase II-specific"/>
    <property type="evidence" value="ECO:0007669"/>
    <property type="project" value="InterPro"/>
</dbReference>
<dbReference type="AlphaFoldDB" id="A0A9N9BMJ9"/>
<dbReference type="GO" id="GO:0005634">
    <property type="term" value="C:nucleus"/>
    <property type="evidence" value="ECO:0007669"/>
    <property type="project" value="UniProtKB-SubCell"/>
</dbReference>
<dbReference type="PANTHER" id="PTHR31001">
    <property type="entry name" value="UNCHARACTERIZED TRANSCRIPTIONAL REGULATORY PROTEIN"/>
    <property type="match status" value="1"/>
</dbReference>
<protein>
    <submittedName>
        <fullName evidence="4">7832_t:CDS:1</fullName>
    </submittedName>
</protein>
<dbReference type="CDD" id="cd00067">
    <property type="entry name" value="GAL4"/>
    <property type="match status" value="1"/>
</dbReference>
<feature type="non-terminal residue" evidence="4">
    <location>
        <position position="534"/>
    </location>
</feature>
<reference evidence="4" key="1">
    <citation type="submission" date="2021-06" db="EMBL/GenBank/DDBJ databases">
        <authorList>
            <person name="Kallberg Y."/>
            <person name="Tangrot J."/>
            <person name="Rosling A."/>
        </authorList>
    </citation>
    <scope>NUCLEOTIDE SEQUENCE</scope>
    <source>
        <strain evidence="4">MT106</strain>
    </source>
</reference>
<evidence type="ECO:0000313" key="5">
    <source>
        <dbReference type="Proteomes" id="UP000789831"/>
    </source>
</evidence>
<name>A0A9N9BMJ9_9GLOM</name>
<dbReference type="Gene3D" id="4.10.240.10">
    <property type="entry name" value="Zn(2)-C6 fungal-type DNA-binding domain"/>
    <property type="match status" value="1"/>
</dbReference>
<dbReference type="OrthoDB" id="2123952at2759"/>
<dbReference type="Proteomes" id="UP000789831">
    <property type="component" value="Unassembled WGS sequence"/>
</dbReference>
<evidence type="ECO:0000256" key="2">
    <source>
        <dbReference type="ARBA" id="ARBA00023242"/>
    </source>
</evidence>
<evidence type="ECO:0000256" key="1">
    <source>
        <dbReference type="ARBA" id="ARBA00004123"/>
    </source>
</evidence>
<comment type="subcellular location">
    <subcellularLocation>
        <location evidence="1">Nucleus</location>
    </subcellularLocation>
</comment>
<evidence type="ECO:0000259" key="3">
    <source>
        <dbReference type="PROSITE" id="PS50048"/>
    </source>
</evidence>
<feature type="domain" description="Zn(2)-C6 fungal-type" evidence="3">
    <location>
        <begin position="99"/>
        <end position="129"/>
    </location>
</feature>
<dbReference type="InterPro" id="IPR036864">
    <property type="entry name" value="Zn2-C6_fun-type_DNA-bd_sf"/>
</dbReference>
<dbReference type="SMART" id="SM00066">
    <property type="entry name" value="GAL4"/>
    <property type="match status" value="1"/>
</dbReference>
<dbReference type="EMBL" id="CAJVPL010001481">
    <property type="protein sequence ID" value="CAG8573180.1"/>
    <property type="molecule type" value="Genomic_DNA"/>
</dbReference>
<comment type="caution">
    <text evidence="4">The sequence shown here is derived from an EMBL/GenBank/DDBJ whole genome shotgun (WGS) entry which is preliminary data.</text>
</comment>
<proteinExistence type="predicted"/>